<dbReference type="RefSeq" id="WP_121172037.1">
    <property type="nucleotide sequence ID" value="NZ_RBIE01000007.1"/>
</dbReference>
<evidence type="ECO:0000313" key="1">
    <source>
        <dbReference type="EMBL" id="RKQ59086.1"/>
    </source>
</evidence>
<protein>
    <submittedName>
        <fullName evidence="1">Uncharacterized protein</fullName>
    </submittedName>
</protein>
<evidence type="ECO:0000313" key="2">
    <source>
        <dbReference type="Proteomes" id="UP000280881"/>
    </source>
</evidence>
<reference evidence="1 2" key="1">
    <citation type="submission" date="2018-10" db="EMBL/GenBank/DDBJ databases">
        <title>Genomic Encyclopedia of Type Strains, Phase IV (KMG-IV): sequencing the most valuable type-strain genomes for metagenomic binning, comparative biology and taxonomic classification.</title>
        <authorList>
            <person name="Goeker M."/>
        </authorList>
    </citation>
    <scope>NUCLEOTIDE SEQUENCE [LARGE SCALE GENOMIC DNA]</scope>
    <source>
        <strain evidence="1 2">DSM 15521</strain>
    </source>
</reference>
<keyword evidence="2" id="KW-1185">Reference proteome</keyword>
<accession>A0A420W544</accession>
<gene>
    <name evidence="1" type="ORF">C7457_1725</name>
</gene>
<organism evidence="1 2">
    <name type="scientific">Thermovibrio guaymasensis</name>
    <dbReference type="NCBI Taxonomy" id="240167"/>
    <lineage>
        <taxon>Bacteria</taxon>
        <taxon>Pseudomonadati</taxon>
        <taxon>Aquificota</taxon>
        <taxon>Aquificia</taxon>
        <taxon>Desulfurobacteriales</taxon>
        <taxon>Desulfurobacteriaceae</taxon>
        <taxon>Thermovibrio</taxon>
    </lineage>
</organism>
<proteinExistence type="predicted"/>
<dbReference type="AlphaFoldDB" id="A0A420W544"/>
<dbReference type="Proteomes" id="UP000280881">
    <property type="component" value="Unassembled WGS sequence"/>
</dbReference>
<comment type="caution">
    <text evidence="1">The sequence shown here is derived from an EMBL/GenBank/DDBJ whole genome shotgun (WGS) entry which is preliminary data.</text>
</comment>
<sequence length="68" mass="7976">MVIGTKTFLSGKRKIWMKFVSNKGVEERTFNVSFIGIQNREFFYEVDNSFPKEMIKLIFGHKASIKRA</sequence>
<name>A0A420W544_9BACT</name>
<dbReference type="OrthoDB" id="15367at2"/>
<dbReference type="EMBL" id="RBIE01000007">
    <property type="protein sequence ID" value="RKQ59086.1"/>
    <property type="molecule type" value="Genomic_DNA"/>
</dbReference>